<dbReference type="InterPro" id="IPR050492">
    <property type="entry name" value="Bact_metal-bind_prot9"/>
</dbReference>
<gene>
    <name evidence="8" type="ORF">HNQ64_000113</name>
</gene>
<dbReference type="GO" id="GO:0030001">
    <property type="term" value="P:metal ion transport"/>
    <property type="evidence" value="ECO:0007669"/>
    <property type="project" value="InterPro"/>
</dbReference>
<dbReference type="InterPro" id="IPR006129">
    <property type="entry name" value="AdhesinB"/>
</dbReference>
<dbReference type="EMBL" id="JACHIF010000001">
    <property type="protein sequence ID" value="MBB5035879.1"/>
    <property type="molecule type" value="Genomic_DNA"/>
</dbReference>
<evidence type="ECO:0000313" key="9">
    <source>
        <dbReference type="Proteomes" id="UP000534294"/>
    </source>
</evidence>
<dbReference type="AlphaFoldDB" id="A0A7W7YGU2"/>
<comment type="caution">
    <text evidence="8">The sequence shown here is derived from an EMBL/GenBank/DDBJ whole genome shotgun (WGS) entry which is preliminary data.</text>
</comment>
<evidence type="ECO:0000256" key="7">
    <source>
        <dbReference type="SAM" id="SignalP"/>
    </source>
</evidence>
<feature type="chain" id="PRO_5030897407" evidence="7">
    <location>
        <begin position="20"/>
        <end position="298"/>
    </location>
</feature>
<dbReference type="GO" id="GO:0046872">
    <property type="term" value="F:metal ion binding"/>
    <property type="evidence" value="ECO:0007669"/>
    <property type="project" value="UniProtKB-KW"/>
</dbReference>
<reference evidence="8 9" key="1">
    <citation type="submission" date="2020-08" db="EMBL/GenBank/DDBJ databases">
        <title>Genomic Encyclopedia of Type Strains, Phase IV (KMG-IV): sequencing the most valuable type-strain genomes for metagenomic binning, comparative biology and taxonomic classification.</title>
        <authorList>
            <person name="Goeker M."/>
        </authorList>
    </citation>
    <scope>NUCLEOTIDE SEQUENCE [LARGE SCALE GENOMIC DNA]</scope>
    <source>
        <strain evidence="8 9">DSM 12251</strain>
    </source>
</reference>
<evidence type="ECO:0000256" key="5">
    <source>
        <dbReference type="ARBA" id="ARBA00022729"/>
    </source>
</evidence>
<dbReference type="RefSeq" id="WP_184204335.1">
    <property type="nucleotide sequence ID" value="NZ_JACHIF010000001.1"/>
</dbReference>
<sequence>MKFFIPLLSLLAFSLSAPAAVKVATLHPILADVARQVGGSHVEVVEIMKAGGDVHHFEPSARDIASMKGAPVILACGKHLETYLDKLRDSVGSGVKIVEVGRLIPSLLLDPKNEIFVCCPAHAKSSVDPHWWHSAENMKRAARIVAGELSQLDPVNEGAYEAGAKAAGEKFMQLKSWAQKEISRIPRGDRKLVTAHAAFGYFCKEYGFKTIPMLGIGRSDDISAQYIAQTIQAIRDNKIKAVFPEDQANPKVLTEIVRSTGVKTGEPLVADGTSAHAHTFETMLAHNVRVIVAALAPQ</sequence>
<dbReference type="GO" id="GO:0030313">
    <property type="term" value="C:cell envelope"/>
    <property type="evidence" value="ECO:0007669"/>
    <property type="project" value="UniProtKB-SubCell"/>
</dbReference>
<comment type="similarity">
    <text evidence="2 6">Belongs to the bacterial solute-binding protein 9 family.</text>
</comment>
<proteinExistence type="inferred from homology"/>
<feature type="signal peptide" evidence="7">
    <location>
        <begin position="1"/>
        <end position="19"/>
    </location>
</feature>
<dbReference type="PANTHER" id="PTHR42953:SF1">
    <property type="entry name" value="METAL-BINDING PROTEIN HI_0362-RELATED"/>
    <property type="match status" value="1"/>
</dbReference>
<name>A0A7W7YGU2_9BACT</name>
<evidence type="ECO:0000313" key="8">
    <source>
        <dbReference type="EMBL" id="MBB5035879.1"/>
    </source>
</evidence>
<evidence type="ECO:0000256" key="6">
    <source>
        <dbReference type="RuleBase" id="RU003512"/>
    </source>
</evidence>
<dbReference type="InterPro" id="IPR006127">
    <property type="entry name" value="ZnuA-like"/>
</dbReference>
<evidence type="ECO:0000256" key="4">
    <source>
        <dbReference type="ARBA" id="ARBA00022723"/>
    </source>
</evidence>
<protein>
    <submittedName>
        <fullName evidence="8">Zinc/manganese transport system substrate-binding protein</fullName>
    </submittedName>
</protein>
<dbReference type="PRINTS" id="PR00691">
    <property type="entry name" value="ADHESINB"/>
</dbReference>
<comment type="subcellular location">
    <subcellularLocation>
        <location evidence="1">Cell envelope</location>
    </subcellularLocation>
</comment>
<dbReference type="Pfam" id="PF01297">
    <property type="entry name" value="ZnuA"/>
    <property type="match status" value="1"/>
</dbReference>
<keyword evidence="5 7" id="KW-0732">Signal</keyword>
<keyword evidence="9" id="KW-1185">Reference proteome</keyword>
<organism evidence="8 9">
    <name type="scientific">Prosthecobacter dejongeii</name>
    <dbReference type="NCBI Taxonomy" id="48465"/>
    <lineage>
        <taxon>Bacteria</taxon>
        <taxon>Pseudomonadati</taxon>
        <taxon>Verrucomicrobiota</taxon>
        <taxon>Verrucomicrobiia</taxon>
        <taxon>Verrucomicrobiales</taxon>
        <taxon>Verrucomicrobiaceae</taxon>
        <taxon>Prosthecobacter</taxon>
    </lineage>
</organism>
<dbReference type="PRINTS" id="PR00690">
    <property type="entry name" value="ADHESNFAMILY"/>
</dbReference>
<dbReference type="Gene3D" id="3.40.50.1980">
    <property type="entry name" value="Nitrogenase molybdenum iron protein domain"/>
    <property type="match status" value="2"/>
</dbReference>
<keyword evidence="3 6" id="KW-0813">Transport</keyword>
<evidence type="ECO:0000256" key="2">
    <source>
        <dbReference type="ARBA" id="ARBA00011028"/>
    </source>
</evidence>
<evidence type="ECO:0000256" key="1">
    <source>
        <dbReference type="ARBA" id="ARBA00004196"/>
    </source>
</evidence>
<dbReference type="SUPFAM" id="SSF53807">
    <property type="entry name" value="Helical backbone' metal receptor"/>
    <property type="match status" value="1"/>
</dbReference>
<dbReference type="GO" id="GO:0007155">
    <property type="term" value="P:cell adhesion"/>
    <property type="evidence" value="ECO:0007669"/>
    <property type="project" value="InterPro"/>
</dbReference>
<dbReference type="PANTHER" id="PTHR42953">
    <property type="entry name" value="HIGH-AFFINITY ZINC UPTAKE SYSTEM PROTEIN ZNUA-RELATED"/>
    <property type="match status" value="1"/>
</dbReference>
<keyword evidence="4" id="KW-0479">Metal-binding</keyword>
<dbReference type="InterPro" id="IPR006128">
    <property type="entry name" value="Lipoprotein_PsaA-like"/>
</dbReference>
<dbReference type="Proteomes" id="UP000534294">
    <property type="component" value="Unassembled WGS sequence"/>
</dbReference>
<evidence type="ECO:0000256" key="3">
    <source>
        <dbReference type="ARBA" id="ARBA00022448"/>
    </source>
</evidence>
<accession>A0A7W7YGU2</accession>